<proteinExistence type="predicted"/>
<dbReference type="AlphaFoldDB" id="A0A2A6CAX9"/>
<organism evidence="2 3">
    <name type="scientific">Pristionchus pacificus</name>
    <name type="common">Parasitic nematode worm</name>
    <dbReference type="NCBI Taxonomy" id="54126"/>
    <lineage>
        <taxon>Eukaryota</taxon>
        <taxon>Metazoa</taxon>
        <taxon>Ecdysozoa</taxon>
        <taxon>Nematoda</taxon>
        <taxon>Chromadorea</taxon>
        <taxon>Rhabditida</taxon>
        <taxon>Rhabditina</taxon>
        <taxon>Diplogasteromorpha</taxon>
        <taxon>Diplogasteroidea</taxon>
        <taxon>Neodiplogasteridae</taxon>
        <taxon>Pristionchus</taxon>
    </lineage>
</organism>
<reference evidence="2" key="2">
    <citation type="submission" date="2022-06" db="UniProtKB">
        <authorList>
            <consortium name="EnsemblMetazoa"/>
        </authorList>
    </citation>
    <scope>IDENTIFICATION</scope>
    <source>
        <strain evidence="2">PS312</strain>
    </source>
</reference>
<accession>A0A2A6CAX9</accession>
<sequence>MKQWMQQQEVGRRWGRDWGDGEGNGSRKGRKEEYLIKSIQRRQLVYFKSQSRKVEKGLRYRRDSFNDISSWITVVRAGAECYLLSIGHDDN</sequence>
<evidence type="ECO:0000256" key="1">
    <source>
        <dbReference type="SAM" id="MobiDB-lite"/>
    </source>
</evidence>
<dbReference type="EnsemblMetazoa" id="PPA44981.1">
    <property type="protein sequence ID" value="PPA44981.1"/>
    <property type="gene ID" value="WBGene00283350"/>
</dbReference>
<feature type="region of interest" description="Disordered" evidence="1">
    <location>
        <begin position="1"/>
        <end position="29"/>
    </location>
</feature>
<name>A0A2A6CAX9_PRIPA</name>
<keyword evidence="3" id="KW-1185">Reference proteome</keyword>
<evidence type="ECO:0000313" key="2">
    <source>
        <dbReference type="EnsemblMetazoa" id="PPA44981.1"/>
    </source>
</evidence>
<reference evidence="3" key="1">
    <citation type="journal article" date="2008" name="Nat. Genet.">
        <title>The Pristionchus pacificus genome provides a unique perspective on nematode lifestyle and parasitism.</title>
        <authorList>
            <person name="Dieterich C."/>
            <person name="Clifton S.W."/>
            <person name="Schuster L.N."/>
            <person name="Chinwalla A."/>
            <person name="Delehaunty K."/>
            <person name="Dinkelacker I."/>
            <person name="Fulton L."/>
            <person name="Fulton R."/>
            <person name="Godfrey J."/>
            <person name="Minx P."/>
            <person name="Mitreva M."/>
            <person name="Roeseler W."/>
            <person name="Tian H."/>
            <person name="Witte H."/>
            <person name="Yang S.P."/>
            <person name="Wilson R.K."/>
            <person name="Sommer R.J."/>
        </authorList>
    </citation>
    <scope>NUCLEOTIDE SEQUENCE [LARGE SCALE GENOMIC DNA]</scope>
    <source>
        <strain evidence="3">PS312</strain>
    </source>
</reference>
<feature type="compositionally biased region" description="Basic and acidic residues" evidence="1">
    <location>
        <begin position="10"/>
        <end position="19"/>
    </location>
</feature>
<gene>
    <name evidence="2" type="primary">WBGene00283350</name>
</gene>
<dbReference type="Proteomes" id="UP000005239">
    <property type="component" value="Unassembled WGS sequence"/>
</dbReference>
<accession>A0A8R1Z0F2</accession>
<evidence type="ECO:0000313" key="3">
    <source>
        <dbReference type="Proteomes" id="UP000005239"/>
    </source>
</evidence>
<protein>
    <submittedName>
        <fullName evidence="2">Uncharacterized protein</fullName>
    </submittedName>
</protein>